<accession>A0A7C3SL48</accession>
<protein>
    <recommendedName>
        <fullName evidence="1">PilZ domain-containing protein</fullName>
    </recommendedName>
</protein>
<name>A0A7C3SL48_9BACT</name>
<proteinExistence type="predicted"/>
<feature type="domain" description="PilZ" evidence="1">
    <location>
        <begin position="9"/>
        <end position="95"/>
    </location>
</feature>
<sequence>MMPRKRIDRRVRRFAVRLPVQELNGRPEPDAWVVDLSSLGACLETATPLTPRLPLRVSVVLPGQASPTLLSGQVVWQRPLTHRPGRFHLGLRFFRPNWEIDRLARTGKL</sequence>
<dbReference type="AlphaFoldDB" id="A0A7C3SL48"/>
<dbReference type="Pfam" id="PF07238">
    <property type="entry name" value="PilZ"/>
    <property type="match status" value="1"/>
</dbReference>
<evidence type="ECO:0000259" key="1">
    <source>
        <dbReference type="Pfam" id="PF07238"/>
    </source>
</evidence>
<dbReference type="SUPFAM" id="SSF141371">
    <property type="entry name" value="PilZ domain-like"/>
    <property type="match status" value="1"/>
</dbReference>
<reference evidence="2" key="1">
    <citation type="journal article" date="2020" name="mSystems">
        <title>Genome- and Community-Level Interaction Insights into Carbon Utilization and Element Cycling Functions of Hydrothermarchaeota in Hydrothermal Sediment.</title>
        <authorList>
            <person name="Zhou Z."/>
            <person name="Liu Y."/>
            <person name="Xu W."/>
            <person name="Pan J."/>
            <person name="Luo Z.H."/>
            <person name="Li M."/>
        </authorList>
    </citation>
    <scope>NUCLEOTIDE SEQUENCE [LARGE SCALE GENOMIC DNA]</scope>
    <source>
        <strain evidence="2">SpSt-776</strain>
    </source>
</reference>
<gene>
    <name evidence="2" type="ORF">ENV62_07315</name>
</gene>
<dbReference type="EMBL" id="DTHB01000048">
    <property type="protein sequence ID" value="HGB15025.1"/>
    <property type="molecule type" value="Genomic_DNA"/>
</dbReference>
<comment type="caution">
    <text evidence="2">The sequence shown here is derived from an EMBL/GenBank/DDBJ whole genome shotgun (WGS) entry which is preliminary data.</text>
</comment>
<dbReference type="GO" id="GO:0035438">
    <property type="term" value="F:cyclic-di-GMP binding"/>
    <property type="evidence" value="ECO:0007669"/>
    <property type="project" value="InterPro"/>
</dbReference>
<dbReference type="Gene3D" id="2.40.10.220">
    <property type="entry name" value="predicted glycosyltransferase like domains"/>
    <property type="match status" value="1"/>
</dbReference>
<dbReference type="InterPro" id="IPR009875">
    <property type="entry name" value="PilZ_domain"/>
</dbReference>
<organism evidence="2">
    <name type="scientific">Desulfobacca acetoxidans</name>
    <dbReference type="NCBI Taxonomy" id="60893"/>
    <lineage>
        <taxon>Bacteria</taxon>
        <taxon>Pseudomonadati</taxon>
        <taxon>Thermodesulfobacteriota</taxon>
        <taxon>Desulfobaccia</taxon>
        <taxon>Desulfobaccales</taxon>
        <taxon>Desulfobaccaceae</taxon>
        <taxon>Desulfobacca</taxon>
    </lineage>
</organism>
<evidence type="ECO:0000313" key="2">
    <source>
        <dbReference type="EMBL" id="HGB15025.1"/>
    </source>
</evidence>